<accession>W6PW28</accession>
<dbReference type="OrthoDB" id="4366346at2759"/>
<organism evidence="1 2">
    <name type="scientific">Penicillium roqueforti (strain FM164)</name>
    <dbReference type="NCBI Taxonomy" id="1365484"/>
    <lineage>
        <taxon>Eukaryota</taxon>
        <taxon>Fungi</taxon>
        <taxon>Dikarya</taxon>
        <taxon>Ascomycota</taxon>
        <taxon>Pezizomycotina</taxon>
        <taxon>Eurotiomycetes</taxon>
        <taxon>Eurotiomycetidae</taxon>
        <taxon>Eurotiales</taxon>
        <taxon>Aspergillaceae</taxon>
        <taxon>Penicillium</taxon>
    </lineage>
</organism>
<reference evidence="1" key="1">
    <citation type="journal article" date="2014" name="Nat. Commun.">
        <title>Multiple recent horizontal transfers of a large genomic region in cheese making fungi.</title>
        <authorList>
            <person name="Cheeseman K."/>
            <person name="Ropars J."/>
            <person name="Renault P."/>
            <person name="Dupont J."/>
            <person name="Gouzy J."/>
            <person name="Branca A."/>
            <person name="Abraham A.L."/>
            <person name="Ceppi M."/>
            <person name="Conseiller E."/>
            <person name="Debuchy R."/>
            <person name="Malagnac F."/>
            <person name="Goarin A."/>
            <person name="Silar P."/>
            <person name="Lacoste S."/>
            <person name="Sallet E."/>
            <person name="Bensimon A."/>
            <person name="Giraud T."/>
            <person name="Brygoo Y."/>
        </authorList>
    </citation>
    <scope>NUCLEOTIDE SEQUENCE [LARGE SCALE GENOMIC DNA]</scope>
    <source>
        <strain evidence="1">FM164</strain>
    </source>
</reference>
<gene>
    <name evidence="1" type="ORF">PROQFM164_S01g001926</name>
</gene>
<protein>
    <submittedName>
        <fullName evidence="1">Genomic scaffold, ProqFM164S01</fullName>
    </submittedName>
</protein>
<dbReference type="AlphaFoldDB" id="W6PW28"/>
<evidence type="ECO:0000313" key="2">
    <source>
        <dbReference type="Proteomes" id="UP000030686"/>
    </source>
</evidence>
<evidence type="ECO:0000313" key="1">
    <source>
        <dbReference type="EMBL" id="CDM28115.1"/>
    </source>
</evidence>
<keyword evidence="2" id="KW-1185">Reference proteome</keyword>
<proteinExistence type="predicted"/>
<sequence length="158" mass="18446">MSGSSLIEPNRWEEIVDLPRRLFEWCAWPKDTQSDPVSADWLMGLWIKIPAGSFLTARILWKHVPVEDLVDQSEGEMLELPPDVRKKAMDCCLQFRQFVTYCTDIEDYGGTKPKDWDWDRFDLGPFLTIRSLQFTIRRDKERLNESDDTPSLGAINHL</sequence>
<name>W6PW28_PENRF</name>
<dbReference type="EMBL" id="HG792015">
    <property type="protein sequence ID" value="CDM28115.1"/>
    <property type="molecule type" value="Genomic_DNA"/>
</dbReference>
<dbReference type="Proteomes" id="UP000030686">
    <property type="component" value="Unassembled WGS sequence"/>
</dbReference>